<dbReference type="Gene3D" id="3.10.400.10">
    <property type="entry name" value="Sulfate adenylyltransferase"/>
    <property type="match status" value="1"/>
</dbReference>
<dbReference type="InterPro" id="IPR007374">
    <property type="entry name" value="ASCH_domain"/>
</dbReference>
<protein>
    <submittedName>
        <fullName evidence="3">ASCH domain-containing protein</fullName>
    </submittedName>
</protein>
<dbReference type="SUPFAM" id="SSF88697">
    <property type="entry name" value="PUA domain-like"/>
    <property type="match status" value="1"/>
</dbReference>
<dbReference type="RefSeq" id="WP_248648860.1">
    <property type="nucleotide sequence ID" value="NZ_CP096659.1"/>
</dbReference>
<dbReference type="InterPro" id="IPR015947">
    <property type="entry name" value="PUA-like_sf"/>
</dbReference>
<sequence>MAEIEADTLLPNDRMRSGARDGEITQIHRGRQYAEEGDRFEADGEAFEVVEVRERTLGDLTDEDARKEGMRDLEQYREILNRAHDDFQWDDDSDVVLHRFEKVES</sequence>
<evidence type="ECO:0000313" key="4">
    <source>
        <dbReference type="Proteomes" id="UP000830729"/>
    </source>
</evidence>
<organism evidence="3 4">
    <name type="scientific">Halorussus limi</name>
    <dbReference type="NCBI Taxonomy" id="2938695"/>
    <lineage>
        <taxon>Archaea</taxon>
        <taxon>Methanobacteriati</taxon>
        <taxon>Methanobacteriota</taxon>
        <taxon>Stenosarchaea group</taxon>
        <taxon>Halobacteria</taxon>
        <taxon>Halobacteriales</taxon>
        <taxon>Haladaptataceae</taxon>
        <taxon>Halorussus</taxon>
    </lineage>
</organism>
<evidence type="ECO:0000259" key="2">
    <source>
        <dbReference type="Pfam" id="PF04266"/>
    </source>
</evidence>
<feature type="region of interest" description="Disordered" evidence="1">
    <location>
        <begin position="1"/>
        <end position="21"/>
    </location>
</feature>
<dbReference type="AlphaFoldDB" id="A0A8U0HPK9"/>
<evidence type="ECO:0000313" key="3">
    <source>
        <dbReference type="EMBL" id="UPV72801.1"/>
    </source>
</evidence>
<feature type="domain" description="ASCH" evidence="2">
    <location>
        <begin position="47"/>
        <end position="104"/>
    </location>
</feature>
<dbReference type="Proteomes" id="UP000830729">
    <property type="component" value="Chromosome"/>
</dbReference>
<dbReference type="KEGG" id="halx:M0R89_09585"/>
<reference evidence="3 4" key="1">
    <citation type="submission" date="2022-04" db="EMBL/GenBank/DDBJ databases">
        <title>Diverse halophilic archaea isolated from saline environments.</title>
        <authorList>
            <person name="Cui H.-L."/>
        </authorList>
    </citation>
    <scope>NUCLEOTIDE SEQUENCE [LARGE SCALE GENOMIC DNA]</scope>
    <source>
        <strain evidence="3 4">XZYJT49</strain>
    </source>
</reference>
<dbReference type="EMBL" id="CP096659">
    <property type="protein sequence ID" value="UPV72801.1"/>
    <property type="molecule type" value="Genomic_DNA"/>
</dbReference>
<gene>
    <name evidence="3" type="ORF">M0R89_09585</name>
</gene>
<accession>A0A8U0HPK9</accession>
<dbReference type="GeneID" id="72185450"/>
<name>A0A8U0HPK9_9EURY</name>
<proteinExistence type="predicted"/>
<evidence type="ECO:0000256" key="1">
    <source>
        <dbReference type="SAM" id="MobiDB-lite"/>
    </source>
</evidence>
<keyword evidence="4" id="KW-1185">Reference proteome</keyword>
<dbReference type="Pfam" id="PF04266">
    <property type="entry name" value="ASCH"/>
    <property type="match status" value="1"/>
</dbReference>